<feature type="active site" description="Proton donor/acceptor" evidence="6">
    <location>
        <position position="205"/>
    </location>
</feature>
<dbReference type="PANTHER" id="PTHR13522:SF3">
    <property type="entry name" value="U6 SNRNA PHOSPHODIESTERASE 1"/>
    <property type="match status" value="1"/>
</dbReference>
<organism evidence="8 9">
    <name type="scientific">Henosepilachna vigintioctopunctata</name>
    <dbReference type="NCBI Taxonomy" id="420089"/>
    <lineage>
        <taxon>Eukaryota</taxon>
        <taxon>Metazoa</taxon>
        <taxon>Ecdysozoa</taxon>
        <taxon>Arthropoda</taxon>
        <taxon>Hexapoda</taxon>
        <taxon>Insecta</taxon>
        <taxon>Pterygota</taxon>
        <taxon>Neoptera</taxon>
        <taxon>Endopterygota</taxon>
        <taxon>Coleoptera</taxon>
        <taxon>Polyphaga</taxon>
        <taxon>Cucujiformia</taxon>
        <taxon>Coccinelloidea</taxon>
        <taxon>Coccinellidae</taxon>
        <taxon>Epilachninae</taxon>
        <taxon>Epilachnini</taxon>
        <taxon>Henosepilachna</taxon>
    </lineage>
</organism>
<protein>
    <recommendedName>
        <fullName evidence="6">U6 snRNA phosphodiesterase</fullName>
        <ecNumber evidence="6">3.1.4.-</ecNumber>
    </recommendedName>
</protein>
<keyword evidence="2 6" id="KW-0378">Hydrolase</keyword>
<keyword evidence="3" id="KW-0456">Lyase</keyword>
<keyword evidence="1 6" id="KW-0540">Nuclease</keyword>
<evidence type="ECO:0000256" key="5">
    <source>
        <dbReference type="ARBA" id="ARBA00029300"/>
    </source>
</evidence>
<comment type="subcellular location">
    <subcellularLocation>
        <location evidence="6">Nucleus</location>
    </subcellularLocation>
</comment>
<evidence type="ECO:0000256" key="2">
    <source>
        <dbReference type="ARBA" id="ARBA00022801"/>
    </source>
</evidence>
<dbReference type="Proteomes" id="UP001431783">
    <property type="component" value="Unassembled WGS sequence"/>
</dbReference>
<dbReference type="Pfam" id="PF09749">
    <property type="entry name" value="HVSL"/>
    <property type="match status" value="1"/>
</dbReference>
<dbReference type="GO" id="GO:0016829">
    <property type="term" value="F:lyase activity"/>
    <property type="evidence" value="ECO:0007669"/>
    <property type="project" value="UniProtKB-KW"/>
</dbReference>
<dbReference type="AlphaFoldDB" id="A0AAW1VC80"/>
<evidence type="ECO:0000256" key="3">
    <source>
        <dbReference type="ARBA" id="ARBA00023239"/>
    </source>
</evidence>
<evidence type="ECO:0000313" key="9">
    <source>
        <dbReference type="Proteomes" id="UP001431783"/>
    </source>
</evidence>
<dbReference type="InterPro" id="IPR027521">
    <property type="entry name" value="Usb1"/>
</dbReference>
<evidence type="ECO:0000256" key="6">
    <source>
        <dbReference type="HAMAP-Rule" id="MF_03040"/>
    </source>
</evidence>
<evidence type="ECO:0000256" key="7">
    <source>
        <dbReference type="SAM" id="MobiDB-lite"/>
    </source>
</evidence>
<feature type="region of interest" description="Disordered" evidence="7">
    <location>
        <begin position="11"/>
        <end position="31"/>
    </location>
</feature>
<dbReference type="EC" id="3.1.4.-" evidence="6"/>
<comment type="similarity">
    <text evidence="6">Belongs to the 2H phosphoesterase superfamily. USB1 family.</text>
</comment>
<dbReference type="GO" id="GO:0005634">
    <property type="term" value="C:nucleus"/>
    <property type="evidence" value="ECO:0007669"/>
    <property type="project" value="UniProtKB-SubCell"/>
</dbReference>
<dbReference type="EMBL" id="JARQZJ010000143">
    <property type="protein sequence ID" value="KAK9892999.1"/>
    <property type="molecule type" value="Genomic_DNA"/>
</dbReference>
<accession>A0AAW1VC80</accession>
<sequence>MSKTNSLQLLAEYGDDGQSSDDDVPGPRVSTKRTFKEDTFNTRLLVPDSIKKLKVNQAWIDVPADHQGRLRTFEHERGNWATFAYINYEGHEGIRHLIESIINSVPVVSMNEVDDFHISLTKTVILKHHWIFPFVNSLKEKIIHHKRFVAAFGDLKVYCNEEKSRTFIGLEIVNGYNRLLSLVKDFDNCLAEFQLPQFYDDPSFHMSILWCVGDMEAKLNEYMPLLNKRLHDIMEDYLNENWCVLANCIYWTTFMLSGRHDAERVQRRHFLQIASSRTINLAEKPQSKRHLLLKNDRHREKRHVKGSAHTSHLTI</sequence>
<evidence type="ECO:0000256" key="4">
    <source>
        <dbReference type="ARBA" id="ARBA00023242"/>
    </source>
</evidence>
<evidence type="ECO:0000256" key="1">
    <source>
        <dbReference type="ARBA" id="ARBA00022722"/>
    </source>
</evidence>
<keyword evidence="4 6" id="KW-0539">Nucleus</keyword>
<dbReference type="PANTHER" id="PTHR13522">
    <property type="entry name" value="U6 SNRNA PHOSPHODIESTERASE 1"/>
    <property type="match status" value="1"/>
</dbReference>
<dbReference type="GO" id="GO:0034477">
    <property type="term" value="P:U6 snRNA 3'-end processing"/>
    <property type="evidence" value="ECO:0007669"/>
    <property type="project" value="UniProtKB-UniRule"/>
</dbReference>
<comment type="caution">
    <text evidence="8">The sequence shown here is derived from an EMBL/GenBank/DDBJ whole genome shotgun (WGS) entry which is preliminary data.</text>
</comment>
<name>A0AAW1VC80_9CUCU</name>
<dbReference type="Gene3D" id="3.90.1140.10">
    <property type="entry name" value="Cyclic phosphodiesterase"/>
    <property type="match status" value="1"/>
</dbReference>
<comment type="catalytic activity">
    <reaction evidence="5">
        <text>a 3'-end uridylyl-uridine-RNA = a 3'-end 2',3'-cyclophospho-uridine-RNA + uridine</text>
        <dbReference type="Rhea" id="RHEA:46052"/>
        <dbReference type="Rhea" id="RHEA-COMP:17384"/>
        <dbReference type="Rhea" id="RHEA-COMP:17385"/>
        <dbReference type="ChEBI" id="CHEBI:16704"/>
        <dbReference type="ChEBI" id="CHEBI:85643"/>
        <dbReference type="ChEBI" id="CHEBI:85644"/>
    </reaction>
    <physiologicalReaction direction="left-to-right" evidence="5">
        <dbReference type="Rhea" id="RHEA:46053"/>
    </physiologicalReaction>
</comment>
<gene>
    <name evidence="8" type="ORF">WA026_023213</name>
</gene>
<dbReference type="GO" id="GO:1990838">
    <property type="term" value="F:poly(U)-specific exoribonuclease activity, producing 3' uridine cyclic phosphate ends"/>
    <property type="evidence" value="ECO:0007669"/>
    <property type="project" value="UniProtKB-UniRule"/>
</dbReference>
<feature type="active site" description="Proton donor/acceptor" evidence="6">
    <location>
        <position position="117"/>
    </location>
</feature>
<evidence type="ECO:0000313" key="8">
    <source>
        <dbReference type="EMBL" id="KAK9892999.1"/>
    </source>
</evidence>
<feature type="compositionally biased region" description="Acidic residues" evidence="7">
    <location>
        <begin position="13"/>
        <end position="24"/>
    </location>
</feature>
<dbReference type="HAMAP" id="MF_03040">
    <property type="entry name" value="USB1"/>
    <property type="match status" value="1"/>
</dbReference>
<keyword evidence="9" id="KW-1185">Reference proteome</keyword>
<comment type="function">
    <text evidence="6">Phosphodiesterase responsible for the U6 snRNA 3' end processing. Acts as an exoribonuclease (RNase) responsible for trimming the poly(U) tract of the last nucleotides in the pre-U6 snRNA molecule, leading to the formation of mature U6 snRNA.</text>
</comment>
<reference evidence="8 9" key="1">
    <citation type="submission" date="2023-03" db="EMBL/GenBank/DDBJ databases">
        <title>Genome insight into feeding habits of ladybird beetles.</title>
        <authorList>
            <person name="Li H.-S."/>
            <person name="Huang Y.-H."/>
            <person name="Pang H."/>
        </authorList>
    </citation>
    <scope>NUCLEOTIDE SEQUENCE [LARGE SCALE GENOMIC DNA]</scope>
    <source>
        <strain evidence="8">SYSU_2023b</strain>
        <tissue evidence="8">Whole body</tissue>
    </source>
</reference>
<proteinExistence type="inferred from homology"/>